<protein>
    <submittedName>
        <fullName evidence="3">Atexp4,atexpa4,athexp alpha 1.6,expa4</fullName>
    </submittedName>
</protein>
<name>A0A9W6BLM2_9CHLO</name>
<dbReference type="InterPro" id="IPR007118">
    <property type="entry name" value="Expan_Lol_pI"/>
</dbReference>
<proteinExistence type="predicted"/>
<evidence type="ECO:0000313" key="3">
    <source>
        <dbReference type="EMBL" id="GLC54258.1"/>
    </source>
</evidence>
<reference evidence="3 4" key="1">
    <citation type="journal article" date="2023" name="Commun. Biol.">
        <title>Reorganization of the ancestral sex-determining regions during the evolution of trioecy in Pleodorina starrii.</title>
        <authorList>
            <person name="Takahashi K."/>
            <person name="Suzuki S."/>
            <person name="Kawai-Toyooka H."/>
            <person name="Yamamoto K."/>
            <person name="Hamaji T."/>
            <person name="Ootsuki R."/>
            <person name="Yamaguchi H."/>
            <person name="Kawachi M."/>
            <person name="Higashiyama T."/>
            <person name="Nozaki H."/>
        </authorList>
    </citation>
    <scope>NUCLEOTIDE SEQUENCE [LARGE SCALE GENOMIC DNA]</scope>
    <source>
        <strain evidence="3 4">NIES-4479</strain>
    </source>
</reference>
<dbReference type="PRINTS" id="PR01225">
    <property type="entry name" value="EXPANSNFAMLY"/>
</dbReference>
<comment type="caution">
    <text evidence="3">The sequence shown here is derived from an EMBL/GenBank/DDBJ whole genome shotgun (WGS) entry which is preliminary data.</text>
</comment>
<dbReference type="InterPro" id="IPR002963">
    <property type="entry name" value="Expansin"/>
</dbReference>
<dbReference type="InterPro" id="IPR007112">
    <property type="entry name" value="Expansin/allergen_DPBB_dom"/>
</dbReference>
<evidence type="ECO:0000256" key="1">
    <source>
        <dbReference type="SAM" id="Phobius"/>
    </source>
</evidence>
<dbReference type="PANTHER" id="PTHR31867">
    <property type="entry name" value="EXPANSIN-A15"/>
    <property type="match status" value="1"/>
</dbReference>
<evidence type="ECO:0000259" key="2">
    <source>
        <dbReference type="PROSITE" id="PS50842"/>
    </source>
</evidence>
<keyword evidence="1" id="KW-1133">Transmembrane helix</keyword>
<dbReference type="EMBL" id="BRXU01000009">
    <property type="protein sequence ID" value="GLC54258.1"/>
    <property type="molecule type" value="Genomic_DNA"/>
</dbReference>
<dbReference type="SUPFAM" id="SSF50685">
    <property type="entry name" value="Barwin-like endoglucanases"/>
    <property type="match status" value="1"/>
</dbReference>
<feature type="transmembrane region" description="Helical" evidence="1">
    <location>
        <begin position="32"/>
        <end position="52"/>
    </location>
</feature>
<evidence type="ECO:0000313" key="4">
    <source>
        <dbReference type="Proteomes" id="UP001165080"/>
    </source>
</evidence>
<dbReference type="AlphaFoldDB" id="A0A9W6BLM2"/>
<dbReference type="PROSITE" id="PS50842">
    <property type="entry name" value="EXPANSIN_EG45"/>
    <property type="match status" value="1"/>
</dbReference>
<organism evidence="3 4">
    <name type="scientific">Pleodorina starrii</name>
    <dbReference type="NCBI Taxonomy" id="330485"/>
    <lineage>
        <taxon>Eukaryota</taxon>
        <taxon>Viridiplantae</taxon>
        <taxon>Chlorophyta</taxon>
        <taxon>core chlorophytes</taxon>
        <taxon>Chlorophyceae</taxon>
        <taxon>CS clade</taxon>
        <taxon>Chlamydomonadales</taxon>
        <taxon>Volvocaceae</taxon>
        <taxon>Pleodorina</taxon>
    </lineage>
</organism>
<dbReference type="GO" id="GO:0005576">
    <property type="term" value="C:extracellular region"/>
    <property type="evidence" value="ECO:0007669"/>
    <property type="project" value="InterPro"/>
</dbReference>
<keyword evidence="1" id="KW-0812">Transmembrane</keyword>
<keyword evidence="4" id="KW-1185">Reference proteome</keyword>
<accession>A0A9W6BLM2</accession>
<dbReference type="Gene3D" id="2.40.40.10">
    <property type="entry name" value="RlpA-like domain"/>
    <property type="match status" value="1"/>
</dbReference>
<sequence length="230" mass="25744">MIQLACSDGGVMVIRRQRIRATASPPPPPLPLLRVLLVMVMACAFLISRAAGANLGHDKGKSAVGSSLGEWRTARATRYDGPDDWWSIHEGSCGYGYLEKSVATGWDIVALSDACEDFSGSCGRCMEVKCDPMTFTDGYGQKLDREHVCRDPEASVIVQCCGDMYHVDLSVWAFEKLAENKWGVIGLQVRQVPCWHEPQKRAYSPPDATPLVSRLWKPSEHWRDRRYDKR</sequence>
<dbReference type="GO" id="GO:0009664">
    <property type="term" value="P:plant-type cell wall organization"/>
    <property type="evidence" value="ECO:0007669"/>
    <property type="project" value="InterPro"/>
</dbReference>
<keyword evidence="1" id="KW-0472">Membrane</keyword>
<dbReference type="CDD" id="cd22271">
    <property type="entry name" value="DPBB_EXP_N-like"/>
    <property type="match status" value="1"/>
</dbReference>
<feature type="domain" description="Expansin-like EG45" evidence="2">
    <location>
        <begin position="90"/>
        <end position="199"/>
    </location>
</feature>
<gene>
    <name evidence="3" type="primary">PLESTB001339</name>
    <name evidence="3" type="ORF">PLESTB_000840600</name>
</gene>
<dbReference type="InterPro" id="IPR036908">
    <property type="entry name" value="RlpA-like_sf"/>
</dbReference>
<dbReference type="Proteomes" id="UP001165080">
    <property type="component" value="Unassembled WGS sequence"/>
</dbReference>